<evidence type="ECO:0000256" key="3">
    <source>
        <dbReference type="ARBA" id="ARBA00009419"/>
    </source>
</evidence>
<evidence type="ECO:0000256" key="6">
    <source>
        <dbReference type="ARBA" id="ARBA00022964"/>
    </source>
</evidence>
<evidence type="ECO:0000256" key="8">
    <source>
        <dbReference type="ARBA" id="ARBA00023098"/>
    </source>
</evidence>
<dbReference type="SMART" id="SM00308">
    <property type="entry name" value="LH2"/>
    <property type="match status" value="1"/>
</dbReference>
<evidence type="ECO:0000259" key="14">
    <source>
        <dbReference type="PROSITE" id="PS51393"/>
    </source>
</evidence>
<dbReference type="FunCoup" id="H2YSA1">
    <property type="interactions" value="1"/>
</dbReference>
<dbReference type="GO" id="GO:0034440">
    <property type="term" value="P:lipid oxidation"/>
    <property type="evidence" value="ECO:0007669"/>
    <property type="project" value="InterPro"/>
</dbReference>
<dbReference type="InterPro" id="IPR001885">
    <property type="entry name" value="LipOase_mml"/>
</dbReference>
<dbReference type="Proteomes" id="UP000007875">
    <property type="component" value="Unassembled WGS sequence"/>
</dbReference>
<dbReference type="InterPro" id="IPR036392">
    <property type="entry name" value="PLAT/LH2_dom_sf"/>
</dbReference>
<dbReference type="PRINTS" id="PR00467">
    <property type="entry name" value="MAMLPOXGNASE"/>
</dbReference>
<keyword evidence="16" id="KW-1185">Reference proteome</keyword>
<feature type="binding site" evidence="10">
    <location>
        <position position="13"/>
    </location>
    <ligand>
        <name>Ca(2+)</name>
        <dbReference type="ChEBI" id="CHEBI:29108"/>
        <label>1</label>
    </ligand>
</feature>
<dbReference type="PROSITE" id="PS50095">
    <property type="entry name" value="PLAT"/>
    <property type="match status" value="1"/>
</dbReference>
<evidence type="ECO:0000259" key="13">
    <source>
        <dbReference type="PROSITE" id="PS50095"/>
    </source>
</evidence>
<feature type="binding site" evidence="9">
    <location>
        <position position="682"/>
    </location>
    <ligand>
        <name>Fe cation</name>
        <dbReference type="ChEBI" id="CHEBI:24875"/>
        <note>catalytic</note>
    </ligand>
</feature>
<keyword evidence="10" id="KW-0106">Calcium</keyword>
<dbReference type="PRINTS" id="PR00087">
    <property type="entry name" value="LIPOXYGENASE"/>
</dbReference>
<keyword evidence="9" id="KW-0408">Iron</keyword>
<evidence type="ECO:0000313" key="15">
    <source>
        <dbReference type="Ensembl" id="ENSCSAVP00000008211.1"/>
    </source>
</evidence>
<reference evidence="15" key="2">
    <citation type="submission" date="2025-08" db="UniProtKB">
        <authorList>
            <consortium name="Ensembl"/>
        </authorList>
    </citation>
    <scope>IDENTIFICATION</scope>
</reference>
<keyword evidence="6" id="KW-0223">Dioxygenase</keyword>
<dbReference type="SUPFAM" id="SSF49723">
    <property type="entry name" value="Lipase/lipooxygenase domain (PLAT/LH2 domain)"/>
    <property type="match status" value="1"/>
</dbReference>
<dbReference type="HOGENOM" id="CLU_004282_3_3_1"/>
<evidence type="ECO:0000313" key="16">
    <source>
        <dbReference type="Proteomes" id="UP000007875"/>
    </source>
</evidence>
<protein>
    <recommendedName>
        <fullName evidence="17">Lipoxygenase domain-containing protein</fullName>
    </recommendedName>
</protein>
<dbReference type="Gene3D" id="2.40.180.10">
    <property type="entry name" value="Catalase core domain"/>
    <property type="match status" value="1"/>
</dbReference>
<organism evidence="15 16">
    <name type="scientific">Ciona savignyi</name>
    <name type="common">Pacific transparent sea squirt</name>
    <dbReference type="NCBI Taxonomy" id="51511"/>
    <lineage>
        <taxon>Eukaryota</taxon>
        <taxon>Metazoa</taxon>
        <taxon>Chordata</taxon>
        <taxon>Tunicata</taxon>
        <taxon>Ascidiacea</taxon>
        <taxon>Phlebobranchia</taxon>
        <taxon>Cionidae</taxon>
        <taxon>Ciona</taxon>
    </lineage>
</organism>
<accession>H2YSA1</accession>
<dbReference type="GO" id="GO:0005737">
    <property type="term" value="C:cytoplasm"/>
    <property type="evidence" value="ECO:0007669"/>
    <property type="project" value="UniProtKB-SubCell"/>
</dbReference>
<reference evidence="16" key="1">
    <citation type="submission" date="2003-08" db="EMBL/GenBank/DDBJ databases">
        <authorList>
            <person name="Birren B."/>
            <person name="Nusbaum C."/>
            <person name="Abebe A."/>
            <person name="Abouelleil A."/>
            <person name="Adekoya E."/>
            <person name="Ait-zahra M."/>
            <person name="Allen N."/>
            <person name="Allen T."/>
            <person name="An P."/>
            <person name="Anderson M."/>
            <person name="Anderson S."/>
            <person name="Arachchi H."/>
            <person name="Armbruster J."/>
            <person name="Bachantsang P."/>
            <person name="Baldwin J."/>
            <person name="Barry A."/>
            <person name="Bayul T."/>
            <person name="Blitshsteyn B."/>
            <person name="Bloom T."/>
            <person name="Blye J."/>
            <person name="Boguslavskiy L."/>
            <person name="Borowsky M."/>
            <person name="Boukhgalter B."/>
            <person name="Brunache A."/>
            <person name="Butler J."/>
            <person name="Calixte N."/>
            <person name="Calvo S."/>
            <person name="Camarata J."/>
            <person name="Campo K."/>
            <person name="Chang J."/>
            <person name="Cheshatsang Y."/>
            <person name="Citroen M."/>
            <person name="Collymore A."/>
            <person name="Considine T."/>
            <person name="Cook A."/>
            <person name="Cooke P."/>
            <person name="Corum B."/>
            <person name="Cuomo C."/>
            <person name="David R."/>
            <person name="Dawoe T."/>
            <person name="Degray S."/>
            <person name="Dodge S."/>
            <person name="Dooley K."/>
            <person name="Dorje P."/>
            <person name="Dorjee K."/>
            <person name="Dorris L."/>
            <person name="Duffey N."/>
            <person name="Dupes A."/>
            <person name="Elkins T."/>
            <person name="Engels R."/>
            <person name="Erickson J."/>
            <person name="Farina A."/>
            <person name="Faro S."/>
            <person name="Ferreira P."/>
            <person name="Fischer H."/>
            <person name="Fitzgerald M."/>
            <person name="Foley K."/>
            <person name="Gage D."/>
            <person name="Galagan J."/>
            <person name="Gearin G."/>
            <person name="Gnerre S."/>
            <person name="Gnirke A."/>
            <person name="Goyette A."/>
            <person name="Graham J."/>
            <person name="Grandbois E."/>
            <person name="Gyaltsen K."/>
            <person name="Hafez N."/>
            <person name="Hagopian D."/>
            <person name="Hagos B."/>
            <person name="Hall J."/>
            <person name="Hatcher B."/>
            <person name="Heller A."/>
            <person name="Higgins H."/>
            <person name="Honan T."/>
            <person name="Horn A."/>
            <person name="Houde N."/>
            <person name="Hughes L."/>
            <person name="Hulme W."/>
            <person name="Husby E."/>
            <person name="Iliev I."/>
            <person name="Jaffe D."/>
            <person name="Jones C."/>
            <person name="Kamal M."/>
            <person name="Kamat A."/>
            <person name="Kamvysselis M."/>
            <person name="Karlsson E."/>
            <person name="Kells C."/>
            <person name="Kieu A."/>
            <person name="Kisner P."/>
            <person name="Kodira C."/>
            <person name="Kulbokas E."/>
            <person name="Labutti K."/>
            <person name="Lama D."/>
            <person name="Landers T."/>
            <person name="Leger J."/>
            <person name="Levine S."/>
            <person name="Lewis D."/>
            <person name="Lewis T."/>
            <person name="Lindblad-toh K."/>
            <person name="Liu X."/>
            <person name="Lokyitsang T."/>
            <person name="Lokyitsang Y."/>
            <person name="Lucien O."/>
            <person name="Lui A."/>
            <person name="Ma L.J."/>
            <person name="Mabbitt R."/>
            <person name="Macdonald J."/>
            <person name="Maclean C."/>
            <person name="Major J."/>
            <person name="Manning J."/>
            <person name="Marabella R."/>
            <person name="Maru K."/>
            <person name="Matthews C."/>
            <person name="Mauceli E."/>
            <person name="Mccarthy M."/>
            <person name="Mcdonough S."/>
            <person name="Mcghee T."/>
            <person name="Meldrim J."/>
            <person name="Meneus L."/>
            <person name="Mesirov J."/>
            <person name="Mihalev A."/>
            <person name="Mihova T."/>
            <person name="Mikkelsen T."/>
            <person name="Mlenga V."/>
            <person name="Moru K."/>
            <person name="Mozes J."/>
            <person name="Mulrain L."/>
            <person name="Munson G."/>
            <person name="Naylor J."/>
            <person name="Newes C."/>
            <person name="Nguyen C."/>
            <person name="Nguyen N."/>
            <person name="Nguyen T."/>
            <person name="Nicol R."/>
            <person name="Nielsen C."/>
            <person name="Nizzari M."/>
            <person name="Norbu C."/>
            <person name="Norbu N."/>
            <person name="O'donnell P."/>
            <person name="Okoawo O."/>
            <person name="O'leary S."/>
            <person name="Omotosho B."/>
            <person name="O'neill K."/>
            <person name="Osman S."/>
            <person name="Parker S."/>
            <person name="Perrin D."/>
            <person name="Phunkhang P."/>
            <person name="Piqani B."/>
            <person name="Purcell S."/>
            <person name="Rachupka T."/>
            <person name="Ramasamy U."/>
            <person name="Rameau R."/>
            <person name="Ray V."/>
            <person name="Raymond C."/>
            <person name="Retta R."/>
            <person name="Richardson S."/>
            <person name="Rise C."/>
            <person name="Rodriguez J."/>
            <person name="Rogers J."/>
            <person name="Rogov P."/>
            <person name="Rutman M."/>
            <person name="Schupbach R."/>
            <person name="Seaman C."/>
            <person name="Settipalli S."/>
            <person name="Sharpe T."/>
            <person name="Sheridan J."/>
            <person name="Sherpa N."/>
            <person name="Shi J."/>
            <person name="Smirnov S."/>
            <person name="Smith C."/>
            <person name="Sougnez C."/>
            <person name="Spencer B."/>
            <person name="Stalker J."/>
            <person name="Stange-thomann N."/>
            <person name="Stavropoulos S."/>
            <person name="Stetson K."/>
            <person name="Stone C."/>
            <person name="Stone S."/>
            <person name="Stubbs M."/>
            <person name="Talamas J."/>
            <person name="Tchuinga P."/>
            <person name="Tenzing P."/>
            <person name="Tesfaye S."/>
            <person name="Theodore J."/>
            <person name="Thoulutsang Y."/>
            <person name="Topham K."/>
            <person name="Towey S."/>
            <person name="Tsamla T."/>
            <person name="Tsomo N."/>
            <person name="Vallee D."/>
            <person name="Vassiliev H."/>
            <person name="Venkataraman V."/>
            <person name="Vinson J."/>
            <person name="Vo A."/>
            <person name="Wade C."/>
            <person name="Wang S."/>
            <person name="Wangchuk T."/>
            <person name="Wangdi T."/>
            <person name="Whittaker C."/>
            <person name="Wilkinson J."/>
            <person name="Wu Y."/>
            <person name="Wyman D."/>
            <person name="Yadav S."/>
            <person name="Yang S."/>
            <person name="Yang X."/>
            <person name="Yeager S."/>
            <person name="Yee E."/>
            <person name="Young G."/>
            <person name="Zainoun J."/>
            <person name="Zembeck L."/>
            <person name="Zimmer A."/>
            <person name="Zody M."/>
            <person name="Lander E."/>
        </authorList>
    </citation>
    <scope>NUCLEOTIDE SEQUENCE [LARGE SCALE GENOMIC DNA]</scope>
</reference>
<dbReference type="eggNOG" id="ENOG502QQSP">
    <property type="taxonomic scope" value="Eukaryota"/>
</dbReference>
<feature type="binding site" evidence="10">
    <location>
        <position position="76"/>
    </location>
    <ligand>
        <name>Ca(2+)</name>
        <dbReference type="ChEBI" id="CHEBI:29108"/>
        <label>1</label>
    </ligand>
</feature>
<name>H2YSA1_CIOSA</name>
<evidence type="ECO:0000256" key="5">
    <source>
        <dbReference type="ARBA" id="ARBA00022723"/>
    </source>
</evidence>
<dbReference type="InterPro" id="IPR020834">
    <property type="entry name" value="LipOase_CS"/>
</dbReference>
<evidence type="ECO:0000256" key="2">
    <source>
        <dbReference type="ARBA" id="ARBA00005189"/>
    </source>
</evidence>
<dbReference type="Gene3D" id="1.20.245.10">
    <property type="entry name" value="Lipoxygenase-1, Domain 5"/>
    <property type="match status" value="1"/>
</dbReference>
<dbReference type="PANTHER" id="PTHR11771">
    <property type="entry name" value="LIPOXYGENASE"/>
    <property type="match status" value="1"/>
</dbReference>
<evidence type="ECO:0000256" key="9">
    <source>
        <dbReference type="PIRSR" id="PIRSR601885-1"/>
    </source>
</evidence>
<reference evidence="15" key="3">
    <citation type="submission" date="2025-09" db="UniProtKB">
        <authorList>
            <consortium name="Ensembl"/>
        </authorList>
    </citation>
    <scope>IDENTIFICATION</scope>
</reference>
<comment type="similarity">
    <text evidence="3">Belongs to the lipoxygenase family.</text>
</comment>
<comment type="caution">
    <text evidence="12">Lacks conserved residue(s) required for the propagation of feature annotation.</text>
</comment>
<dbReference type="GO" id="GO:0016702">
    <property type="term" value="F:oxidoreductase activity, acting on single donors with incorporation of molecular oxygen, incorporation of two atoms of oxygen"/>
    <property type="evidence" value="ECO:0007669"/>
    <property type="project" value="InterPro"/>
</dbReference>
<proteinExistence type="inferred from homology"/>
<feature type="binding site" evidence="9">
    <location>
        <position position="559"/>
    </location>
    <ligand>
        <name>Fe cation</name>
        <dbReference type="ChEBI" id="CHEBI:24875"/>
        <note>catalytic</note>
    </ligand>
</feature>
<evidence type="ECO:0000256" key="7">
    <source>
        <dbReference type="ARBA" id="ARBA00023002"/>
    </source>
</evidence>
<evidence type="ECO:0000256" key="12">
    <source>
        <dbReference type="PROSITE-ProRule" id="PRU00152"/>
    </source>
</evidence>
<feature type="domain" description="PLAT" evidence="13">
    <location>
        <begin position="1"/>
        <end position="115"/>
    </location>
</feature>
<sequence>LFCFQTGSMKFAGTDSNVFIAMTGASGEKTSLTKLDNSFHDDFERGSVDKFKVKLEDIGQPVILTIKHEEAGMFADWYVTSATVQKSGESKIHRFPVNMWVTGTVDVAIGTAKLFHQEENPILLTHRRRELELKKRDIRWRSPEIEDAKGLPGYIFGDSLEDLPRNMRLEETMLKDFEETKKLGKNNILDKFQEVVDKWDQFADFKNVFLHPKMPKVPDFQQNWERDEEFGRQLLNGCHPTVLKKCTELPKKFPVTNKMASSQLTRGVSLEQEIKASKIPITNGYVYIIDLEVLEGMPCGRSPVNQSAYFGCAPMCLLYLNCKKNLVPIAIQLWQQPGVNNPIWTPDDSDCDWMLAKIYFRNAEANVQLILEKLLRTHFVLEPFSLAAHRCLSQSHPLLKLLLPHLRFACAGSLVARTLLINAGGAMDKLLSFGGGSQKHILREACKSFKYEDLNIRKLLAKNGTHDRSKLPGYYFREDAFLFWDCLVKYVTKVARTFYKSNEDVTKDDEIQNCLREIRTEGFGWENGKDTFGLPEQITSIEELVEFASCIIFTATFRNAGVSNGLFDICMNVPNAPLNMALPPPTEKGKGTHEMILQSLPTKASSCMQVTLCHALSKHGEEEVYMADYPVDIFCEEPAQRAAVHFRDELQRMSTLVRSRNEGSNIPYEYLLPERVPLAISI</sequence>
<feature type="domain" description="Lipoxygenase" evidence="14">
    <location>
        <begin position="113"/>
        <end position="682"/>
    </location>
</feature>
<evidence type="ECO:0000256" key="11">
    <source>
        <dbReference type="PIRSR" id="PIRSR601885-3"/>
    </source>
</evidence>
<dbReference type="InterPro" id="IPR001024">
    <property type="entry name" value="PLAT/LH2_dom"/>
</dbReference>
<feature type="binding site" evidence="10">
    <location>
        <position position="36"/>
    </location>
    <ligand>
        <name>Ca(2+)</name>
        <dbReference type="ChEBI" id="CHEBI:29108"/>
        <label>1</label>
    </ligand>
</feature>
<keyword evidence="7" id="KW-0560">Oxidoreductase</keyword>
<dbReference type="Ensembl" id="ENSCSAVT00000008319.1">
    <property type="protein sequence ID" value="ENSCSAVP00000008211.1"/>
    <property type="gene ID" value="ENSCSAVG00000004885.1"/>
</dbReference>
<dbReference type="InterPro" id="IPR000907">
    <property type="entry name" value="LipOase"/>
</dbReference>
<evidence type="ECO:0008006" key="17">
    <source>
        <dbReference type="Google" id="ProtNLM"/>
    </source>
</evidence>
<keyword evidence="5 9" id="KW-0479">Metal-binding</keyword>
<dbReference type="Pfam" id="PF00305">
    <property type="entry name" value="Lipoxygenase"/>
    <property type="match status" value="1"/>
</dbReference>
<feature type="site" description="Essential for stabilizing binding to COTL1" evidence="11">
    <location>
        <position position="100"/>
    </location>
</feature>
<dbReference type="AlphaFoldDB" id="H2YSA1"/>
<dbReference type="InterPro" id="IPR013819">
    <property type="entry name" value="LipOase_C"/>
</dbReference>
<comment type="cofactor">
    <cofactor evidence="9">
        <name>Fe cation</name>
        <dbReference type="ChEBI" id="CHEBI:24875"/>
    </cofactor>
    <text evidence="9">Binds 1 Fe cation per subunit.</text>
</comment>
<evidence type="ECO:0000256" key="10">
    <source>
        <dbReference type="PIRSR" id="PIRSR601885-2"/>
    </source>
</evidence>
<dbReference type="InParanoid" id="H2YSA1"/>
<comment type="pathway">
    <text evidence="2">Lipid metabolism.</text>
</comment>
<dbReference type="InterPro" id="IPR036226">
    <property type="entry name" value="LipOase_C_sf"/>
</dbReference>
<keyword evidence="4" id="KW-0963">Cytoplasm</keyword>
<dbReference type="Pfam" id="PF01477">
    <property type="entry name" value="PLAT"/>
    <property type="match status" value="1"/>
</dbReference>
<dbReference type="GeneTree" id="ENSGT00940000166257"/>
<feature type="binding site" evidence="10">
    <location>
        <position position="37"/>
    </location>
    <ligand>
        <name>Ca(2+)</name>
        <dbReference type="ChEBI" id="CHEBI:29108"/>
        <label>1</label>
    </ligand>
</feature>
<dbReference type="GO" id="GO:0005506">
    <property type="term" value="F:iron ion binding"/>
    <property type="evidence" value="ECO:0007669"/>
    <property type="project" value="InterPro"/>
</dbReference>
<dbReference type="OMA" id="MMFNAND"/>
<feature type="binding site" evidence="9">
    <location>
        <position position="378"/>
    </location>
    <ligand>
        <name>Fe cation</name>
        <dbReference type="ChEBI" id="CHEBI:24875"/>
        <note>catalytic</note>
    </ligand>
</feature>
<evidence type="ECO:0000256" key="4">
    <source>
        <dbReference type="ARBA" id="ARBA00022490"/>
    </source>
</evidence>
<dbReference type="Gene3D" id="3.10.450.60">
    <property type="match status" value="1"/>
</dbReference>
<dbReference type="PROSITE" id="PS51393">
    <property type="entry name" value="LIPOXYGENASE_3"/>
    <property type="match status" value="1"/>
</dbReference>
<keyword evidence="8" id="KW-0443">Lipid metabolism</keyword>
<dbReference type="STRING" id="51511.ENSCSAVP00000008211"/>
<comment type="subcellular location">
    <subcellularLocation>
        <location evidence="1">Cytoplasm</location>
    </subcellularLocation>
</comment>
<dbReference type="PROSITE" id="PS00081">
    <property type="entry name" value="LIPOXYGENASE_2"/>
    <property type="match status" value="1"/>
</dbReference>
<dbReference type="SUPFAM" id="SSF48484">
    <property type="entry name" value="Lipoxigenase"/>
    <property type="match status" value="1"/>
</dbReference>
<evidence type="ECO:0000256" key="1">
    <source>
        <dbReference type="ARBA" id="ARBA00004496"/>
    </source>
</evidence>